<protein>
    <submittedName>
        <fullName evidence="1">Uncharacterized protein</fullName>
    </submittedName>
</protein>
<evidence type="ECO:0000313" key="2">
    <source>
        <dbReference type="Proteomes" id="UP000054630"/>
    </source>
</evidence>
<dbReference type="AlphaFoldDB" id="A0A0V0RR97"/>
<reference evidence="1 2" key="1">
    <citation type="submission" date="2015-01" db="EMBL/GenBank/DDBJ databases">
        <title>Evolution of Trichinella species and genotypes.</title>
        <authorList>
            <person name="Korhonen P.K."/>
            <person name="Edoardo P."/>
            <person name="Giuseppe L.R."/>
            <person name="Gasser R.B."/>
        </authorList>
    </citation>
    <scope>NUCLEOTIDE SEQUENCE [LARGE SCALE GENOMIC DNA]</scope>
    <source>
        <strain evidence="1">ISS37</strain>
    </source>
</reference>
<proteinExistence type="predicted"/>
<gene>
    <name evidence="1" type="ORF">T07_1738</name>
</gene>
<evidence type="ECO:0000313" key="1">
    <source>
        <dbReference type="EMBL" id="KRX16989.1"/>
    </source>
</evidence>
<organism evidence="1 2">
    <name type="scientific">Trichinella nelsoni</name>
    <dbReference type="NCBI Taxonomy" id="6336"/>
    <lineage>
        <taxon>Eukaryota</taxon>
        <taxon>Metazoa</taxon>
        <taxon>Ecdysozoa</taxon>
        <taxon>Nematoda</taxon>
        <taxon>Enoplea</taxon>
        <taxon>Dorylaimia</taxon>
        <taxon>Trichinellida</taxon>
        <taxon>Trichinellidae</taxon>
        <taxon>Trichinella</taxon>
    </lineage>
</organism>
<comment type="caution">
    <text evidence="1">The sequence shown here is derived from an EMBL/GenBank/DDBJ whole genome shotgun (WGS) entry which is preliminary data.</text>
</comment>
<dbReference type="Proteomes" id="UP000054630">
    <property type="component" value="Unassembled WGS sequence"/>
</dbReference>
<keyword evidence="2" id="KW-1185">Reference proteome</keyword>
<dbReference type="OrthoDB" id="5936191at2759"/>
<sequence>MKNTVIYSILIAKSPIKCYKVADQSEQDKNPNNTNTSRYKRVEYVQFFNLHLLWHGISRISIINRLYLNYP</sequence>
<accession>A0A0V0RR97</accession>
<dbReference type="EMBL" id="JYDL01000096">
    <property type="protein sequence ID" value="KRX16989.1"/>
    <property type="molecule type" value="Genomic_DNA"/>
</dbReference>
<name>A0A0V0RR97_9BILA</name>